<dbReference type="OrthoDB" id="9811016at2"/>
<keyword evidence="3" id="KW-0132">Cell division</keyword>
<dbReference type="AlphaFoldDB" id="A0A1I3D5X0"/>
<evidence type="ECO:0000256" key="1">
    <source>
        <dbReference type="ARBA" id="ARBA00022829"/>
    </source>
</evidence>
<sequence>MEDYKIKIDAFEGPMDLLMHLIEKNKIDIYDIPIAELTRQYLAYLDRFREFNMEIASSFLVMAATLLQIKSRMMLPKPEKPADEAEEDPRFELVQRILEYRKFKQVSTVLGDMAGIQERFVSREPMDLPVHHLPPGNLSLRMLVEAFHTVLSVKDELSIPKALVTPEAFSIKDKMADILSLLERSRGRLLFSEAFETGTRSELIVTFLALLELMKLKTVTVKQQRAFAEIYICIREEEQHA</sequence>
<dbReference type="Gene3D" id="1.10.10.580">
    <property type="entry name" value="Structural maintenance of chromosome 1. Chain E"/>
    <property type="match status" value="1"/>
</dbReference>
<evidence type="ECO:0000313" key="4">
    <source>
        <dbReference type="EMBL" id="SFH82076.1"/>
    </source>
</evidence>
<comment type="subcellular location">
    <subcellularLocation>
        <location evidence="3">Cytoplasm</location>
    </subcellularLocation>
    <text evidence="3">Associated with two foci at the outer edges of the nucleoid region in young cells, and at four foci within both cell halves in older cells.</text>
</comment>
<dbReference type="GO" id="GO:0007059">
    <property type="term" value="P:chromosome segregation"/>
    <property type="evidence" value="ECO:0007669"/>
    <property type="project" value="UniProtKB-UniRule"/>
</dbReference>
<evidence type="ECO:0000256" key="2">
    <source>
        <dbReference type="ARBA" id="ARBA00044777"/>
    </source>
</evidence>
<dbReference type="RefSeq" id="WP_075442545.1">
    <property type="nucleotide sequence ID" value="NZ_FOQK01000005.1"/>
</dbReference>
<keyword evidence="3" id="KW-0963">Cytoplasm</keyword>
<gene>
    <name evidence="3" type="primary">scpA</name>
    <name evidence="4" type="ORF">SAMN04487861_105106</name>
</gene>
<evidence type="ECO:0000313" key="5">
    <source>
        <dbReference type="Proteomes" id="UP000183639"/>
    </source>
</evidence>
<name>A0A1I3D5X0_SELRU</name>
<dbReference type="GO" id="GO:0005737">
    <property type="term" value="C:cytoplasm"/>
    <property type="evidence" value="ECO:0007669"/>
    <property type="project" value="UniProtKB-SubCell"/>
</dbReference>
<dbReference type="PANTHER" id="PTHR33969:SF2">
    <property type="entry name" value="SEGREGATION AND CONDENSATION PROTEIN A"/>
    <property type="match status" value="1"/>
</dbReference>
<keyword evidence="3" id="KW-0131">Cell cycle</keyword>
<reference evidence="4 5" key="1">
    <citation type="submission" date="2016-10" db="EMBL/GenBank/DDBJ databases">
        <authorList>
            <person name="de Groot N.N."/>
        </authorList>
    </citation>
    <scope>NUCLEOTIDE SEQUENCE [LARGE SCALE GENOMIC DNA]</scope>
    <source>
        <strain evidence="4 5">Z108</strain>
    </source>
</reference>
<comment type="similarity">
    <text evidence="3">Belongs to the ScpA family.</text>
</comment>
<dbReference type="InterPro" id="IPR023093">
    <property type="entry name" value="ScpA-like_C"/>
</dbReference>
<evidence type="ECO:0000256" key="3">
    <source>
        <dbReference type="HAMAP-Rule" id="MF_01805"/>
    </source>
</evidence>
<dbReference type="GO" id="GO:0051301">
    <property type="term" value="P:cell division"/>
    <property type="evidence" value="ECO:0007669"/>
    <property type="project" value="UniProtKB-KW"/>
</dbReference>
<dbReference type="Pfam" id="PF02616">
    <property type="entry name" value="SMC_ScpA"/>
    <property type="match status" value="1"/>
</dbReference>
<accession>A0A1I3D5X0</accession>
<dbReference type="HAMAP" id="MF_01805">
    <property type="entry name" value="ScpA"/>
    <property type="match status" value="1"/>
</dbReference>
<protein>
    <recommendedName>
        <fullName evidence="2 3">Segregation and condensation protein A</fullName>
    </recommendedName>
</protein>
<dbReference type="EMBL" id="FOQK01000005">
    <property type="protein sequence ID" value="SFH82076.1"/>
    <property type="molecule type" value="Genomic_DNA"/>
</dbReference>
<organism evidence="4 5">
    <name type="scientific">Selenomonas ruminantium</name>
    <dbReference type="NCBI Taxonomy" id="971"/>
    <lineage>
        <taxon>Bacteria</taxon>
        <taxon>Bacillati</taxon>
        <taxon>Bacillota</taxon>
        <taxon>Negativicutes</taxon>
        <taxon>Selenomonadales</taxon>
        <taxon>Selenomonadaceae</taxon>
        <taxon>Selenomonas</taxon>
    </lineage>
</organism>
<keyword evidence="1 3" id="KW-0159">Chromosome partition</keyword>
<dbReference type="GO" id="GO:0006260">
    <property type="term" value="P:DNA replication"/>
    <property type="evidence" value="ECO:0007669"/>
    <property type="project" value="UniProtKB-UniRule"/>
</dbReference>
<dbReference type="Gene3D" id="6.10.250.2410">
    <property type="match status" value="1"/>
</dbReference>
<dbReference type="PANTHER" id="PTHR33969">
    <property type="entry name" value="SEGREGATION AND CONDENSATION PROTEIN A"/>
    <property type="match status" value="1"/>
</dbReference>
<comment type="function">
    <text evidence="3">Participates in chromosomal partition during cell division. May act via the formation of a condensin-like complex containing Smc and ScpB that pull DNA away from mid-cell into both cell halves.</text>
</comment>
<dbReference type="InterPro" id="IPR003768">
    <property type="entry name" value="ScpA"/>
</dbReference>
<dbReference type="Proteomes" id="UP000183639">
    <property type="component" value="Unassembled WGS sequence"/>
</dbReference>
<proteinExistence type="inferred from homology"/>
<comment type="subunit">
    <text evidence="3">Component of a cohesin-like complex composed of ScpA, ScpB and the Smc homodimer, in which ScpA and ScpB bind to the head domain of Smc. The presence of the three proteins is required for the association of the complex with DNA.</text>
</comment>